<keyword evidence="5" id="KW-1185">Reference proteome</keyword>
<dbReference type="SMART" id="SM00382">
    <property type="entry name" value="AAA"/>
    <property type="match status" value="1"/>
</dbReference>
<dbReference type="PANTHER" id="PTHR43158:SF2">
    <property type="entry name" value="SKFA PEPTIDE EXPORT ATP-BINDING PROTEIN SKFE"/>
    <property type="match status" value="1"/>
</dbReference>
<dbReference type="EMBL" id="AP022870">
    <property type="protein sequence ID" value="BCB79707.1"/>
    <property type="molecule type" value="Genomic_DNA"/>
</dbReference>
<accession>A0A6F8Y0X2</accession>
<feature type="domain" description="ABC transporter" evidence="3">
    <location>
        <begin position="5"/>
        <end position="230"/>
    </location>
</feature>
<dbReference type="KEGG" id="pfla:Pflav_061170"/>
<dbReference type="AlphaFoldDB" id="A0A6F8Y0X2"/>
<sequence>MTPVLRSDGLTKRYGRRPALTEATLSIPAGRIVGLVGPNGAGKSTLLNLTSGIIAPTAGTIEVLGARPAASATQLAKVAFVAQDTPVYAGLSVADHLRLGARLNPKWDAALARRRVEQVGLDPAQKAGRLSGGQRAQLALTLAAAKRPQLLIFDEPVAALDPLARRAFLQSLMEFVAELEVTVILSSHLLADLERVCDHLVVLAGSRVQLVGDVEDLLDVHKRVIGARGELDALPPGIEVIQADHTTRQSTLVVRDTTGVLAQLVPAADVERIDLEDMVLAYLTRAARVTAGAPIRGYAEQPLEAQR</sequence>
<evidence type="ECO:0000259" key="3">
    <source>
        <dbReference type="PROSITE" id="PS50893"/>
    </source>
</evidence>
<reference evidence="4 5" key="2">
    <citation type="submission" date="2020-03" db="EMBL/GenBank/DDBJ databases">
        <authorList>
            <person name="Ichikawa N."/>
            <person name="Kimura A."/>
            <person name="Kitahashi Y."/>
            <person name="Uohara A."/>
        </authorList>
    </citation>
    <scope>NUCLEOTIDE SEQUENCE [LARGE SCALE GENOMIC DNA]</scope>
    <source>
        <strain evidence="4 5">NBRC 107702</strain>
    </source>
</reference>
<dbReference type="Gene3D" id="3.40.50.300">
    <property type="entry name" value="P-loop containing nucleotide triphosphate hydrolases"/>
    <property type="match status" value="1"/>
</dbReference>
<dbReference type="Pfam" id="PF00005">
    <property type="entry name" value="ABC_tran"/>
    <property type="match status" value="1"/>
</dbReference>
<dbReference type="InterPro" id="IPR003593">
    <property type="entry name" value="AAA+_ATPase"/>
</dbReference>
<dbReference type="GO" id="GO:0016887">
    <property type="term" value="F:ATP hydrolysis activity"/>
    <property type="evidence" value="ECO:0007669"/>
    <property type="project" value="InterPro"/>
</dbReference>
<dbReference type="PROSITE" id="PS50893">
    <property type="entry name" value="ABC_TRANSPORTER_2"/>
    <property type="match status" value="1"/>
</dbReference>
<reference evidence="4 5" key="1">
    <citation type="submission" date="2020-03" db="EMBL/GenBank/DDBJ databases">
        <title>Whole genome shotgun sequence of Phytohabitans flavus NBRC 107702.</title>
        <authorList>
            <person name="Komaki H."/>
            <person name="Tamura T."/>
        </authorList>
    </citation>
    <scope>NUCLEOTIDE SEQUENCE [LARGE SCALE GENOMIC DNA]</scope>
    <source>
        <strain evidence="4 5">NBRC 107702</strain>
    </source>
</reference>
<dbReference type="CDD" id="cd03230">
    <property type="entry name" value="ABC_DR_subfamily_A"/>
    <property type="match status" value="1"/>
</dbReference>
<proteinExistence type="predicted"/>
<keyword evidence="2 4" id="KW-0067">ATP-binding</keyword>
<evidence type="ECO:0000313" key="5">
    <source>
        <dbReference type="Proteomes" id="UP000502508"/>
    </source>
</evidence>
<keyword evidence="1" id="KW-0547">Nucleotide-binding</keyword>
<evidence type="ECO:0000313" key="4">
    <source>
        <dbReference type="EMBL" id="BCB79707.1"/>
    </source>
</evidence>
<dbReference type="SUPFAM" id="SSF52540">
    <property type="entry name" value="P-loop containing nucleoside triphosphate hydrolases"/>
    <property type="match status" value="1"/>
</dbReference>
<dbReference type="PANTHER" id="PTHR43158">
    <property type="entry name" value="SKFA PEPTIDE EXPORT ATP-BINDING PROTEIN SKFE"/>
    <property type="match status" value="1"/>
</dbReference>
<name>A0A6F8Y0X2_9ACTN</name>
<dbReference type="InterPro" id="IPR003439">
    <property type="entry name" value="ABC_transporter-like_ATP-bd"/>
</dbReference>
<dbReference type="Proteomes" id="UP000502508">
    <property type="component" value="Chromosome"/>
</dbReference>
<dbReference type="InterPro" id="IPR027417">
    <property type="entry name" value="P-loop_NTPase"/>
</dbReference>
<dbReference type="RefSeq" id="WP_173039734.1">
    <property type="nucleotide sequence ID" value="NZ_AP022870.1"/>
</dbReference>
<gene>
    <name evidence="4" type="ORF">Pflav_061170</name>
</gene>
<protein>
    <submittedName>
        <fullName evidence="4">ABC transporter ATP-binding protein</fullName>
    </submittedName>
</protein>
<evidence type="ECO:0000256" key="1">
    <source>
        <dbReference type="ARBA" id="ARBA00022741"/>
    </source>
</evidence>
<dbReference type="GO" id="GO:0005524">
    <property type="term" value="F:ATP binding"/>
    <property type="evidence" value="ECO:0007669"/>
    <property type="project" value="UniProtKB-KW"/>
</dbReference>
<organism evidence="4 5">
    <name type="scientific">Phytohabitans flavus</name>
    <dbReference type="NCBI Taxonomy" id="1076124"/>
    <lineage>
        <taxon>Bacteria</taxon>
        <taxon>Bacillati</taxon>
        <taxon>Actinomycetota</taxon>
        <taxon>Actinomycetes</taxon>
        <taxon>Micromonosporales</taxon>
        <taxon>Micromonosporaceae</taxon>
    </lineage>
</organism>
<evidence type="ECO:0000256" key="2">
    <source>
        <dbReference type="ARBA" id="ARBA00022840"/>
    </source>
</evidence>